<dbReference type="CDD" id="cd13585">
    <property type="entry name" value="PBP2_TMBP_like"/>
    <property type="match status" value="1"/>
</dbReference>
<gene>
    <name evidence="4" type="ORF">BFS26_07715</name>
</gene>
<organism evidence="4 5">
    <name type="scientific">Bifidobacterium longum subsp. suis</name>
    <dbReference type="NCBI Taxonomy" id="1695"/>
    <lineage>
        <taxon>Bacteria</taxon>
        <taxon>Bacillati</taxon>
        <taxon>Actinomycetota</taxon>
        <taxon>Actinomycetes</taxon>
        <taxon>Bifidobacteriales</taxon>
        <taxon>Bifidobacteriaceae</taxon>
        <taxon>Bifidobacterium</taxon>
    </lineage>
</organism>
<keyword evidence="3" id="KW-0732">Signal</keyword>
<comment type="similarity">
    <text evidence="1">Belongs to the bacterial solute-binding protein 1 family.</text>
</comment>
<dbReference type="PANTHER" id="PTHR30061">
    <property type="entry name" value="MALTOSE-BINDING PERIPLASMIC PROTEIN"/>
    <property type="match status" value="1"/>
</dbReference>
<dbReference type="GO" id="GO:0015768">
    <property type="term" value="P:maltose transport"/>
    <property type="evidence" value="ECO:0007669"/>
    <property type="project" value="TreeGrafter"/>
</dbReference>
<name>A0A1S2VWZ8_BIFLN</name>
<dbReference type="AlphaFoldDB" id="A0A1S2VWZ8"/>
<evidence type="ECO:0000256" key="2">
    <source>
        <dbReference type="ARBA" id="ARBA00022448"/>
    </source>
</evidence>
<dbReference type="Pfam" id="PF01547">
    <property type="entry name" value="SBP_bac_1"/>
    <property type="match status" value="1"/>
</dbReference>
<sequence length="439" mass="47744">MKKTARTVGGIAICASISMVLSGCGGPSAGGAPTALTSIPDTDPTATIQVVSHMTLDNDGMQKVIDAFEKEHPTIKVEWKAVPFKDMNSLIDSRISQKSGAMDVYYVDQPRLAALVSRGYLEELTAAFSDQTSEWDKSATEANTYDGKLWAVPLATSTQLLYYNKDILDKAGLMAPSADPDKRISWEALKSEAAKAQSNGGAKYGFMFGQMDRYYQLEPLFVEAGGGTGISGDDGLTPDFESNGWTKALEYYKSLFADGVSPRGQEEMQDEFYAGNVAFMQDGTWAIDKASKTDFNWGVAASPTFEGTDAKTPTGSWSLGMNPYSDSKEAAAIFMNWMACQDGGQISVYQPAPDLPASKKARERYFTRDVFQTDAGKNAVNLINYELENTAVIRPQTIGYVEFEEVLNRAFADVRNGADPTTSLKNATTQLNTAWAAYK</sequence>
<dbReference type="GO" id="GO:0042956">
    <property type="term" value="P:maltodextrin transmembrane transport"/>
    <property type="evidence" value="ECO:0007669"/>
    <property type="project" value="TreeGrafter"/>
</dbReference>
<dbReference type="InterPro" id="IPR006059">
    <property type="entry name" value="SBP"/>
</dbReference>
<evidence type="ECO:0000256" key="1">
    <source>
        <dbReference type="ARBA" id="ARBA00008520"/>
    </source>
</evidence>
<dbReference type="PROSITE" id="PS51257">
    <property type="entry name" value="PROKAR_LIPOPROTEIN"/>
    <property type="match status" value="1"/>
</dbReference>
<dbReference type="GO" id="GO:0055052">
    <property type="term" value="C:ATP-binding cassette (ABC) transporter complex, substrate-binding subunit-containing"/>
    <property type="evidence" value="ECO:0007669"/>
    <property type="project" value="TreeGrafter"/>
</dbReference>
<proteinExistence type="inferred from homology"/>
<dbReference type="Gene3D" id="3.40.190.10">
    <property type="entry name" value="Periplasmic binding protein-like II"/>
    <property type="match status" value="1"/>
</dbReference>
<dbReference type="SUPFAM" id="SSF53850">
    <property type="entry name" value="Periplasmic binding protein-like II"/>
    <property type="match status" value="1"/>
</dbReference>
<evidence type="ECO:0000313" key="4">
    <source>
        <dbReference type="EMBL" id="OIN62766.1"/>
    </source>
</evidence>
<reference evidence="4 5" key="1">
    <citation type="journal article" date="2016" name="BMC Microbiol.">
        <title>Fucosyllactose and L-fucose utilization of infant Bifidobacterium longum and Bifidobacterium kashiwanohense.</title>
        <authorList>
            <person name="Bunesova V."/>
            <person name="Lacroix C."/>
            <person name="Schwab C."/>
        </authorList>
    </citation>
    <scope>NUCLEOTIDE SEQUENCE [LARGE SCALE GENOMIC DNA]</scope>
    <source>
        <strain evidence="4 5">BSM11-5</strain>
    </source>
</reference>
<dbReference type="Proteomes" id="UP000181801">
    <property type="component" value="Unassembled WGS sequence"/>
</dbReference>
<evidence type="ECO:0000256" key="3">
    <source>
        <dbReference type="ARBA" id="ARBA00022729"/>
    </source>
</evidence>
<dbReference type="PANTHER" id="PTHR30061:SF50">
    <property type="entry name" value="MALTOSE_MALTODEXTRIN-BINDING PERIPLASMIC PROTEIN"/>
    <property type="match status" value="1"/>
</dbReference>
<accession>A0A1S2VWZ8</accession>
<protein>
    <submittedName>
        <fullName evidence="4">ABC transporter substrate-binding protein</fullName>
    </submittedName>
</protein>
<dbReference type="EMBL" id="MOAE01000036">
    <property type="protein sequence ID" value="OIN62766.1"/>
    <property type="molecule type" value="Genomic_DNA"/>
</dbReference>
<evidence type="ECO:0000313" key="5">
    <source>
        <dbReference type="Proteomes" id="UP000181801"/>
    </source>
</evidence>
<dbReference type="RefSeq" id="WP_071475029.1">
    <property type="nucleotide sequence ID" value="NZ_JBHDYF010000006.1"/>
</dbReference>
<dbReference type="GO" id="GO:1901982">
    <property type="term" value="F:maltose binding"/>
    <property type="evidence" value="ECO:0007669"/>
    <property type="project" value="TreeGrafter"/>
</dbReference>
<comment type="caution">
    <text evidence="4">The sequence shown here is derived from an EMBL/GenBank/DDBJ whole genome shotgun (WGS) entry which is preliminary data.</text>
</comment>
<keyword evidence="2" id="KW-0813">Transport</keyword>